<dbReference type="EMBL" id="LC494307">
    <property type="protein sequence ID" value="BBM62254.1"/>
    <property type="molecule type" value="Genomic_DNA"/>
</dbReference>
<reference evidence="1" key="1">
    <citation type="submission" date="2019-07" db="EMBL/GenBank/DDBJ databases">
        <title>Overview of O-antigen diversity of Escherichia albertii, an emerging enteropathogen; genetic structure, serology, and development of O-genotyping method.</title>
        <authorList>
            <person name="Ooka T."/>
            <person name="Seto K."/>
            <person name="Ogura Y."/>
            <person name="Iguchi A."/>
            <person name="Imura N."/>
            <person name="Honda M."/>
            <person name="Etoh Y."/>
            <person name="Ikeda T."/>
            <person name="Sugitani W."/>
            <person name="Konno T."/>
            <person name="Kawano K."/>
            <person name="Kudo Y."/>
            <person name="Murakami K."/>
            <person name="Hayashi T."/>
            <person name="Nishi J."/>
        </authorList>
    </citation>
    <scope>NUCLEOTIDE SEQUENCE</scope>
    <source>
        <strain evidence="1">NIAH_Bird 26</strain>
    </source>
</reference>
<proteinExistence type="predicted"/>
<keyword evidence="1" id="KW-0808">Transferase</keyword>
<dbReference type="RefSeq" id="WP_059279070.1">
    <property type="nucleotide sequence ID" value="NZ_BBVO01000002.1"/>
</dbReference>
<accession>A0A5A4U607</accession>
<dbReference type="CDD" id="cd03808">
    <property type="entry name" value="GT4_CapM-like"/>
    <property type="match status" value="1"/>
</dbReference>
<dbReference type="Pfam" id="PF13439">
    <property type="entry name" value="Glyco_transf_4"/>
    <property type="match status" value="1"/>
</dbReference>
<name>A0A5A4U607_ESCAL</name>
<sequence length="364" mass="41559">MVKILHVHLSGDISGAQRVSLDEMNTLSQEFQQSMVCSKEGRLAEQARRFGVCTHIIPSLTREISLFKDCASLFQLYKIIKKEKFDIVHTHSSKTGFLGRVAAKLAGTKKIVHTVHGFAFPSTENKFIKLIYFLMELIASYCSNIIIVMNESDEKIARKYFVKNKKAKLILINNAINVDKYNKDKDKDKDKDIFKIVMVGRLCDQKNPLLLIEAIKDLESNIHVDIIGDGPLKVKLLEKINQYNIADKVSFLGWIDAVEEYLYKYDLFVLPSRWEGMPLAMLEAMAAKVPVLSSDIDANKYLIEKTAGVVFKNEDSKDLRQKIIILHANSELRNNLAHKAYQALIEDFDLTKRTKILESLYLNN</sequence>
<dbReference type="InterPro" id="IPR050194">
    <property type="entry name" value="Glycosyltransferase_grp1"/>
</dbReference>
<dbReference type="PANTHER" id="PTHR45947:SF15">
    <property type="entry name" value="TEICHURONIC ACID BIOSYNTHESIS GLYCOSYLTRANSFERASE TUAC-RELATED"/>
    <property type="match status" value="1"/>
</dbReference>
<dbReference type="PANTHER" id="PTHR45947">
    <property type="entry name" value="SULFOQUINOVOSYL TRANSFERASE SQD2"/>
    <property type="match status" value="1"/>
</dbReference>
<dbReference type="InterPro" id="IPR001296">
    <property type="entry name" value="Glyco_trans_1"/>
</dbReference>
<dbReference type="InterPro" id="IPR028098">
    <property type="entry name" value="Glyco_trans_4-like_N"/>
</dbReference>
<organism evidence="1">
    <name type="scientific">Escherichia albertii</name>
    <dbReference type="NCBI Taxonomy" id="208962"/>
    <lineage>
        <taxon>Bacteria</taxon>
        <taxon>Pseudomonadati</taxon>
        <taxon>Pseudomonadota</taxon>
        <taxon>Gammaproteobacteria</taxon>
        <taxon>Enterobacterales</taxon>
        <taxon>Enterobacteriaceae</taxon>
        <taxon>Escherichia</taxon>
    </lineage>
</organism>
<dbReference type="AlphaFoldDB" id="A0A5A4U607"/>
<dbReference type="SUPFAM" id="SSF53756">
    <property type="entry name" value="UDP-Glycosyltransferase/glycogen phosphorylase"/>
    <property type="match status" value="1"/>
</dbReference>
<dbReference type="Gene3D" id="3.40.50.2000">
    <property type="entry name" value="Glycogen Phosphorylase B"/>
    <property type="match status" value="2"/>
</dbReference>
<protein>
    <submittedName>
        <fullName evidence="1">Putative glycosyltransferase</fullName>
    </submittedName>
</protein>
<dbReference type="GO" id="GO:0016757">
    <property type="term" value="F:glycosyltransferase activity"/>
    <property type="evidence" value="ECO:0007669"/>
    <property type="project" value="InterPro"/>
</dbReference>
<dbReference type="Pfam" id="PF00534">
    <property type="entry name" value="Glycos_transf_1"/>
    <property type="match status" value="1"/>
</dbReference>
<evidence type="ECO:0000313" key="1">
    <source>
        <dbReference type="EMBL" id="BBM62254.1"/>
    </source>
</evidence>